<proteinExistence type="predicted"/>
<organism evidence="2 3">
    <name type="scientific">Methanosarcina barkeri MS</name>
    <dbReference type="NCBI Taxonomy" id="1434108"/>
    <lineage>
        <taxon>Archaea</taxon>
        <taxon>Methanobacteriati</taxon>
        <taxon>Methanobacteriota</taxon>
        <taxon>Stenosarchaea group</taxon>
        <taxon>Methanomicrobia</taxon>
        <taxon>Methanosarcinales</taxon>
        <taxon>Methanosarcinaceae</taxon>
        <taxon>Methanosarcina</taxon>
    </lineage>
</organism>
<keyword evidence="1" id="KW-0175">Coiled coil</keyword>
<dbReference type="InterPro" id="IPR036525">
    <property type="entry name" value="Tubulin/FtsZ_GTPase_sf"/>
</dbReference>
<sequence>MNRGGNISLQLPMDLTILGLGGCGKRLCEEVCRHDWILDSYLVPGKRLRIYTMDTDANERADDEWYRSRVKSRIQEMGAGGNIEYKYYYLPSLANITQVSDLTSQEVAEKIKDRKSEPLVKTWWMNDSGDFGLSFEELRSIDPFLIDDFGGGVHRRRAISKAIFYKVLSQGQASGFPTFPSTGTTALIVGLGGGTGSGMFIDLARYIRALKGESSQIWLFAVIPTTKEGEKEQLNAAIALTELEYLNLNERLFNHIILTSLGPTGYKKGEEAKVEVHEFDSMFPHILTNFFHIKKGDINLSDSKHLYSSFVFADAHVIEYPVDELKALKKQYEEVILELEAITATRKEINRSVKTLLDSQNLFREVPPTRADSEYIKKEYGNVEKVWKNEIEKLLNYQSPDAIEFFIQNNISAETSLEKINNYEDMLSFLSKVKTFNLSVKEDELKDENDKVLFRLIPEALSGIEETARLFKRTAGIEEETVGSVLINVLKGKQDLVSFMDRLNVKAKSLKEETLEVEAELQRKKGERDLLNELHIQVEKAVDKALNDNDLELEEYFSQKEKLKVLQEHEYDLKTKIDAFLGNLKEGNIKSGDKDSWLLMAGVPGFQRELETLSRDLDLNLNELGSLLEAIALYSFYDYKINRLENAGIKEKVLVAIKGNKTKSLRNYEAKKRNKEEYIKSTGREYLQINSPFELSVPESFLSESLDRKSEELKDKVLKSLFFGLDLQDLELEEIEQGFKSRDRPKMRSVFREILTEKTLQKEDYSGKFGRVETEVLELEKSLQEKHALSALIEKVETLTEETLANRRDLNRYYGQFYEEVTRMNNLHGLGGKTSISLYMTKFGNINPKILSLIDASSDMTDLDWDDSGKHELDKLIEEILVTYKNLVESYKLGVHNLMIPISATERWNFGKAALVVSSRSSYISSQLTSERIADAIKDEINGTLALKNINDAKLATHNYTGSWDIALTFFSASGFLDNISPLTAGGGFWEVYENNKDNVLHHVLKLQEGKYITRKALLDLREAGELANLEKRGGNVGERINRLYEEKSIKEALQHEDSRKLEIAL</sequence>
<dbReference type="KEGG" id="mby:MSBRM_1839"/>
<accession>A0A0E3QW17</accession>
<dbReference type="Proteomes" id="UP000033033">
    <property type="component" value="Chromosome"/>
</dbReference>
<evidence type="ECO:0008006" key="4">
    <source>
        <dbReference type="Google" id="ProtNLM"/>
    </source>
</evidence>
<dbReference type="SUPFAM" id="SSF52490">
    <property type="entry name" value="Tubulin nucleotide-binding domain-like"/>
    <property type="match status" value="1"/>
</dbReference>
<evidence type="ECO:0000313" key="3">
    <source>
        <dbReference type="Proteomes" id="UP000033033"/>
    </source>
</evidence>
<dbReference type="InterPro" id="IPR025904">
    <property type="entry name" value="Tubulin-like"/>
</dbReference>
<dbReference type="Gene3D" id="3.40.50.1440">
    <property type="entry name" value="Tubulin/FtsZ, GTPase domain"/>
    <property type="match status" value="1"/>
</dbReference>
<dbReference type="RefSeq" id="WP_048155533.1">
    <property type="nucleotide sequence ID" value="NZ_CP009528.1"/>
</dbReference>
<dbReference type="Pfam" id="PF13809">
    <property type="entry name" value="Tubulin_2"/>
    <property type="match status" value="1"/>
</dbReference>
<dbReference type="HOGENOM" id="CLU_290644_0_0_2"/>
<evidence type="ECO:0000256" key="1">
    <source>
        <dbReference type="SAM" id="Coils"/>
    </source>
</evidence>
<dbReference type="EMBL" id="CP009528">
    <property type="protein sequence ID" value="AKB54837.1"/>
    <property type="molecule type" value="Genomic_DNA"/>
</dbReference>
<dbReference type="GeneID" id="24845098"/>
<evidence type="ECO:0000313" key="2">
    <source>
        <dbReference type="EMBL" id="AKB54837.1"/>
    </source>
</evidence>
<dbReference type="STRING" id="1434108.MSBRM_1839"/>
<dbReference type="PATRIC" id="fig|1434108.4.peg.2328"/>
<reference evidence="2 3" key="1">
    <citation type="submission" date="2014-07" db="EMBL/GenBank/DDBJ databases">
        <title>Methanogenic archaea and the global carbon cycle.</title>
        <authorList>
            <person name="Henriksen J.R."/>
            <person name="Luke J."/>
            <person name="Reinhart S."/>
            <person name="Benedict M.N."/>
            <person name="Youngblut N.D."/>
            <person name="Metcalf M.E."/>
            <person name="Whitaker R.J."/>
            <person name="Metcalf W.W."/>
        </authorList>
    </citation>
    <scope>NUCLEOTIDE SEQUENCE [LARGE SCALE GENOMIC DNA]</scope>
    <source>
        <strain evidence="2 3">MS</strain>
    </source>
</reference>
<keyword evidence="3" id="KW-1185">Reference proteome</keyword>
<feature type="coiled-coil region" evidence="1">
    <location>
        <begin position="500"/>
        <end position="527"/>
    </location>
</feature>
<protein>
    <recommendedName>
        <fullName evidence="4">Tubulin like</fullName>
    </recommendedName>
</protein>
<dbReference type="AlphaFoldDB" id="A0A0E3QW17"/>
<name>A0A0E3QW17_METBA</name>
<gene>
    <name evidence="2" type="ORF">MSBRM_1839</name>
</gene>